<evidence type="ECO:0000313" key="4">
    <source>
        <dbReference type="Proteomes" id="UP000011632"/>
    </source>
</evidence>
<dbReference type="CDD" id="cd03801">
    <property type="entry name" value="GT4_PimA-like"/>
    <property type="match status" value="1"/>
</dbReference>
<gene>
    <name evidence="3" type="ORF">C489_18751</name>
</gene>
<dbReference type="GO" id="GO:0016757">
    <property type="term" value="F:glycosyltransferase activity"/>
    <property type="evidence" value="ECO:0007669"/>
    <property type="project" value="InterPro"/>
</dbReference>
<evidence type="ECO:0000313" key="3">
    <source>
        <dbReference type="EMBL" id="ELY63480.1"/>
    </source>
</evidence>
<dbReference type="Proteomes" id="UP000011632">
    <property type="component" value="Unassembled WGS sequence"/>
</dbReference>
<keyword evidence="1" id="KW-0472">Membrane</keyword>
<dbReference type="InterPro" id="IPR001296">
    <property type="entry name" value="Glyco_trans_1"/>
</dbReference>
<sequence>MTDNFTSYKFLDDLITFSRAAFFLFDLLLVSFFSISIVWTVHNKQHHEKKYSKTEKLINEALFLVSDGVTVKCKSASGTLSKMYRNAKPSKMHVVPDGNYMGAYQNNVGREESREDLGITSDSFVYLYFGLIREYKGVPELISQFSELPYNDIELWVVGQPWNEKIERELSKFDEQVDDLQIVPKYIDDEDVQNYMNAADVLVLPYRDILNSGSAHLGLSFGVPVIAPKIGCIPAVFPKENKFLYDPDVKDSLKVQLEEVYNSTELKSVSSANYERALDQNWDETARKLEEVYQYSI</sequence>
<dbReference type="PANTHER" id="PTHR45947:SF3">
    <property type="entry name" value="SULFOQUINOVOSYL TRANSFERASE SQD2"/>
    <property type="match status" value="1"/>
</dbReference>
<dbReference type="STRING" id="1227496.C489_18751"/>
<keyword evidence="4" id="KW-1185">Reference proteome</keyword>
<dbReference type="EMBL" id="AOID01000060">
    <property type="protein sequence ID" value="ELY63480.1"/>
    <property type="molecule type" value="Genomic_DNA"/>
</dbReference>
<dbReference type="Pfam" id="PF00534">
    <property type="entry name" value="Glycos_transf_1"/>
    <property type="match status" value="1"/>
</dbReference>
<dbReference type="Gene3D" id="3.40.50.2000">
    <property type="entry name" value="Glycogen Phosphorylase B"/>
    <property type="match status" value="2"/>
</dbReference>
<keyword evidence="1" id="KW-0812">Transmembrane</keyword>
<name>L9XNZ7_9EURY</name>
<proteinExistence type="predicted"/>
<dbReference type="PANTHER" id="PTHR45947">
    <property type="entry name" value="SULFOQUINOVOSYL TRANSFERASE SQD2"/>
    <property type="match status" value="1"/>
</dbReference>
<keyword evidence="1" id="KW-1133">Transmembrane helix</keyword>
<keyword evidence="3" id="KW-0808">Transferase</keyword>
<dbReference type="AlphaFoldDB" id="L9XNZ7"/>
<evidence type="ECO:0000256" key="1">
    <source>
        <dbReference type="SAM" id="Phobius"/>
    </source>
</evidence>
<dbReference type="InterPro" id="IPR050194">
    <property type="entry name" value="Glycosyltransferase_grp1"/>
</dbReference>
<reference evidence="3 4" key="1">
    <citation type="journal article" date="2014" name="PLoS Genet.">
        <title>Phylogenetically driven sequencing of extremely halophilic archaea reveals strategies for static and dynamic osmo-response.</title>
        <authorList>
            <person name="Becker E.A."/>
            <person name="Seitzer P.M."/>
            <person name="Tritt A."/>
            <person name="Larsen D."/>
            <person name="Krusor M."/>
            <person name="Yao A.I."/>
            <person name="Wu D."/>
            <person name="Madern D."/>
            <person name="Eisen J.A."/>
            <person name="Darling A.E."/>
            <person name="Facciotti M.T."/>
        </authorList>
    </citation>
    <scope>NUCLEOTIDE SEQUENCE [LARGE SCALE GENOMIC DNA]</scope>
    <source>
        <strain evidence="3 4">JCM 10478</strain>
    </source>
</reference>
<comment type="caution">
    <text evidence="3">The sequence shown here is derived from an EMBL/GenBank/DDBJ whole genome shotgun (WGS) entry which is preliminary data.</text>
</comment>
<organism evidence="3 4">
    <name type="scientific">Natrinema versiforme JCM 10478</name>
    <dbReference type="NCBI Taxonomy" id="1227496"/>
    <lineage>
        <taxon>Archaea</taxon>
        <taxon>Methanobacteriati</taxon>
        <taxon>Methanobacteriota</taxon>
        <taxon>Stenosarchaea group</taxon>
        <taxon>Halobacteria</taxon>
        <taxon>Halobacteriales</taxon>
        <taxon>Natrialbaceae</taxon>
        <taxon>Natrinema</taxon>
    </lineage>
</organism>
<evidence type="ECO:0000259" key="2">
    <source>
        <dbReference type="Pfam" id="PF00534"/>
    </source>
</evidence>
<feature type="transmembrane region" description="Helical" evidence="1">
    <location>
        <begin position="20"/>
        <end position="41"/>
    </location>
</feature>
<feature type="domain" description="Glycosyl transferase family 1" evidence="2">
    <location>
        <begin position="110"/>
        <end position="267"/>
    </location>
</feature>
<protein>
    <submittedName>
        <fullName evidence="3">Group 1 glycosyl transferase</fullName>
    </submittedName>
</protein>
<accession>L9XNZ7</accession>
<dbReference type="SUPFAM" id="SSF53756">
    <property type="entry name" value="UDP-Glycosyltransferase/glycogen phosphorylase"/>
    <property type="match status" value="1"/>
</dbReference>